<accession>A0AB36S1K4</accession>
<dbReference type="CDD" id="cd00315">
    <property type="entry name" value="Cyt_C5_DNA_methylase"/>
    <property type="match status" value="1"/>
</dbReference>
<evidence type="ECO:0000256" key="1">
    <source>
        <dbReference type="ARBA" id="ARBA00022603"/>
    </source>
</evidence>
<dbReference type="PANTHER" id="PTHR46098:SF1">
    <property type="entry name" value="TRNA (CYTOSINE(38)-C(5))-METHYLTRANSFERASE"/>
    <property type="match status" value="1"/>
</dbReference>
<evidence type="ECO:0000256" key="6">
    <source>
        <dbReference type="PROSITE-ProRule" id="PRU01016"/>
    </source>
</evidence>
<dbReference type="PROSITE" id="PS51679">
    <property type="entry name" value="SAM_MT_C5"/>
    <property type="match status" value="1"/>
</dbReference>
<evidence type="ECO:0000256" key="8">
    <source>
        <dbReference type="RuleBase" id="RU000417"/>
    </source>
</evidence>
<name>A0AB36S1K4_HELPX</name>
<dbReference type="GO" id="GO:0003886">
    <property type="term" value="F:DNA (cytosine-5-)-methyltransferase activity"/>
    <property type="evidence" value="ECO:0007669"/>
    <property type="project" value="UniProtKB-EC"/>
</dbReference>
<dbReference type="NCBIfam" id="TIGR00675">
    <property type="entry name" value="dcm"/>
    <property type="match status" value="1"/>
</dbReference>
<evidence type="ECO:0000256" key="7">
    <source>
        <dbReference type="RuleBase" id="RU000416"/>
    </source>
</evidence>
<dbReference type="Gene3D" id="3.90.120.10">
    <property type="entry name" value="DNA Methylase, subunit A, domain 2"/>
    <property type="match status" value="1"/>
</dbReference>
<comment type="similarity">
    <text evidence="6 7">Belongs to the class I-like SAM-binding methyltransferase superfamily. C5-methyltransferase family.</text>
</comment>
<dbReference type="GO" id="GO:0032259">
    <property type="term" value="P:methylation"/>
    <property type="evidence" value="ECO:0007669"/>
    <property type="project" value="UniProtKB-KW"/>
</dbReference>
<evidence type="ECO:0000256" key="3">
    <source>
        <dbReference type="ARBA" id="ARBA00022691"/>
    </source>
</evidence>
<dbReference type="Pfam" id="PF00145">
    <property type="entry name" value="DNA_methylase"/>
    <property type="match status" value="1"/>
</dbReference>
<keyword evidence="1 6" id="KW-0489">Methyltransferase</keyword>
<evidence type="ECO:0000313" key="10">
    <source>
        <dbReference type="Proteomes" id="UP000220405"/>
    </source>
</evidence>
<dbReference type="InterPro" id="IPR031303">
    <property type="entry name" value="C5_meth_CS"/>
</dbReference>
<dbReference type="InterPro" id="IPR029063">
    <property type="entry name" value="SAM-dependent_MTases_sf"/>
</dbReference>
<dbReference type="Gene3D" id="3.40.50.150">
    <property type="entry name" value="Vaccinia Virus protein VP39"/>
    <property type="match status" value="1"/>
</dbReference>
<gene>
    <name evidence="9" type="ORF">BB468_02285</name>
</gene>
<comment type="caution">
    <text evidence="9">The sequence shown here is derived from an EMBL/GenBank/DDBJ whole genome shotgun (WGS) entry which is preliminary data.</text>
</comment>
<dbReference type="InterPro" id="IPR050750">
    <property type="entry name" value="C5-MTase"/>
</dbReference>
<comment type="catalytic activity">
    <reaction evidence="5 8">
        <text>a 2'-deoxycytidine in DNA + S-adenosyl-L-methionine = a 5-methyl-2'-deoxycytidine in DNA + S-adenosyl-L-homocysteine + H(+)</text>
        <dbReference type="Rhea" id="RHEA:13681"/>
        <dbReference type="Rhea" id="RHEA-COMP:11369"/>
        <dbReference type="Rhea" id="RHEA-COMP:11370"/>
        <dbReference type="ChEBI" id="CHEBI:15378"/>
        <dbReference type="ChEBI" id="CHEBI:57856"/>
        <dbReference type="ChEBI" id="CHEBI:59789"/>
        <dbReference type="ChEBI" id="CHEBI:85452"/>
        <dbReference type="ChEBI" id="CHEBI:85454"/>
        <dbReference type="EC" id="2.1.1.37"/>
    </reaction>
</comment>
<keyword evidence="3 6" id="KW-0949">S-adenosyl-L-methionine</keyword>
<evidence type="ECO:0000256" key="2">
    <source>
        <dbReference type="ARBA" id="ARBA00022679"/>
    </source>
</evidence>
<organism evidence="9 10">
    <name type="scientific">Helicobacter pylori</name>
    <name type="common">Campylobacter pylori</name>
    <dbReference type="NCBI Taxonomy" id="210"/>
    <lineage>
        <taxon>Bacteria</taxon>
        <taxon>Pseudomonadati</taxon>
        <taxon>Campylobacterota</taxon>
        <taxon>Epsilonproteobacteria</taxon>
        <taxon>Campylobacterales</taxon>
        <taxon>Helicobacteraceae</taxon>
        <taxon>Helicobacter</taxon>
    </lineage>
</organism>
<keyword evidence="4" id="KW-0680">Restriction system</keyword>
<dbReference type="PANTHER" id="PTHR46098">
    <property type="entry name" value="TRNA (CYTOSINE(38)-C(5))-METHYLTRANSFERASE"/>
    <property type="match status" value="1"/>
</dbReference>
<feature type="active site" evidence="6">
    <location>
        <position position="70"/>
    </location>
</feature>
<dbReference type="EMBL" id="MBJH01000035">
    <property type="protein sequence ID" value="PDX38501.1"/>
    <property type="molecule type" value="Genomic_DNA"/>
</dbReference>
<dbReference type="GO" id="GO:0009307">
    <property type="term" value="P:DNA restriction-modification system"/>
    <property type="evidence" value="ECO:0007669"/>
    <property type="project" value="UniProtKB-KW"/>
</dbReference>
<evidence type="ECO:0000313" key="9">
    <source>
        <dbReference type="EMBL" id="PDX38501.1"/>
    </source>
</evidence>
<keyword evidence="2 6" id="KW-0808">Transferase</keyword>
<evidence type="ECO:0000256" key="4">
    <source>
        <dbReference type="ARBA" id="ARBA00022747"/>
    </source>
</evidence>
<proteinExistence type="inferred from homology"/>
<dbReference type="SUPFAM" id="SSF53335">
    <property type="entry name" value="S-adenosyl-L-methionine-dependent methyltransferases"/>
    <property type="match status" value="1"/>
</dbReference>
<dbReference type="RefSeq" id="WP_097552266.1">
    <property type="nucleotide sequence ID" value="NZ_MBHG01000046.1"/>
</dbReference>
<dbReference type="InterPro" id="IPR018117">
    <property type="entry name" value="C5_DNA_meth_AS"/>
</dbReference>
<dbReference type="InterPro" id="IPR001525">
    <property type="entry name" value="C5_MeTfrase"/>
</dbReference>
<sequence>MKVASLFSGIGGLDLGFIQNGFGIVWANDFDKYAVETYKANIGQNIVLGDIEIEKDHICEHDILIGGFPCQPFSTLGSLQGFEDKRGTLFFTICEIIKKHRPKIVVLENVKNLINHNKGESFKRILFELNELDYQVNYNLLNTLDFGIPQQRNRVFIVALRKNSFINLEFVFPTKTSCKISALDLLDKQVELKYFISQRMIKTILGKGTKGYIVEPSIDTPIAKTLTATMHKCHRASQDNYYTDLKNWERYKDNNYSTIRRLTPNEARKLQGFPSDFKQVVSDTQSYKQFGNAVSVNVSFALAKAIKKHCELFFKKG</sequence>
<dbReference type="PROSITE" id="PS00094">
    <property type="entry name" value="C5_MTASE_1"/>
    <property type="match status" value="1"/>
</dbReference>
<evidence type="ECO:0000256" key="5">
    <source>
        <dbReference type="ARBA" id="ARBA00047422"/>
    </source>
</evidence>
<dbReference type="AlphaFoldDB" id="A0AB36S1K4"/>
<dbReference type="PRINTS" id="PR00105">
    <property type="entry name" value="C5METTRFRASE"/>
</dbReference>
<dbReference type="PROSITE" id="PS00095">
    <property type="entry name" value="C5_MTASE_2"/>
    <property type="match status" value="1"/>
</dbReference>
<dbReference type="Proteomes" id="UP000220405">
    <property type="component" value="Unassembled WGS sequence"/>
</dbReference>
<reference evidence="9 10" key="1">
    <citation type="journal article" date="2017" name="Gut Pathog.">
        <title>Phylogenomics of Colombian Helicobacter pylori isolates.</title>
        <authorList>
            <person name="Gutierrez-Escobar A.J."/>
            <person name="Trujillo E."/>
            <person name="Acevedo O."/>
            <person name="Bravo M.M."/>
        </authorList>
    </citation>
    <scope>NUCLEOTIDE SEQUENCE [LARGE SCALE GENOMIC DNA]</scope>
    <source>
        <strain evidence="9 10">2021</strain>
    </source>
</reference>
<dbReference type="EC" id="2.1.1.37" evidence="8"/>
<protein>
    <recommendedName>
        <fullName evidence="8">Cytosine-specific methyltransferase</fullName>
        <ecNumber evidence="8">2.1.1.37</ecNumber>
    </recommendedName>
</protein>